<dbReference type="EMBL" id="RQTE01000455">
    <property type="protein sequence ID" value="RZH99689.1"/>
    <property type="molecule type" value="Genomic_DNA"/>
</dbReference>
<keyword evidence="1" id="KW-1133">Transmembrane helix</keyword>
<gene>
    <name evidence="2" type="ORF">EIG99_13520</name>
</gene>
<keyword evidence="1" id="KW-0812">Transmembrane</keyword>
<sequence>NNISLTLSYMLFSSTMIWNLVPMLNSDGYKIMLALLSLDEFSNFTKNHWLVLIFQIIGVSIALNTLIHW</sequence>
<reference evidence="2 3" key="1">
    <citation type="submission" date="2018-11" db="EMBL/GenBank/DDBJ databases">
        <title>Genomic profiling of Staphylococcus species from a Poultry farm system in KwaZulu-Natal, South Africa.</title>
        <authorList>
            <person name="Amoako D.G."/>
            <person name="Somboro A.M."/>
            <person name="Abia A.L.K."/>
            <person name="Bester L.A."/>
            <person name="Essack S.Y."/>
        </authorList>
    </citation>
    <scope>NUCLEOTIDE SEQUENCE [LARGE SCALE GENOMIC DNA]</scope>
    <source>
        <strain evidence="2 3">SA11</strain>
    </source>
</reference>
<feature type="non-terminal residue" evidence="2">
    <location>
        <position position="69"/>
    </location>
</feature>
<feature type="transmembrane region" description="Helical" evidence="1">
    <location>
        <begin position="47"/>
        <end position="67"/>
    </location>
</feature>
<evidence type="ECO:0000313" key="3">
    <source>
        <dbReference type="Proteomes" id="UP000293854"/>
    </source>
</evidence>
<feature type="non-terminal residue" evidence="2">
    <location>
        <position position="1"/>
    </location>
</feature>
<evidence type="ECO:0000256" key="1">
    <source>
        <dbReference type="SAM" id="Phobius"/>
    </source>
</evidence>
<dbReference type="AlphaFoldDB" id="A0A4Q7CJR0"/>
<proteinExistence type="predicted"/>
<evidence type="ECO:0000313" key="2">
    <source>
        <dbReference type="EMBL" id="RZH99689.1"/>
    </source>
</evidence>
<organism evidence="2 3">
    <name type="scientific">Staphylococcus condimenti</name>
    <dbReference type="NCBI Taxonomy" id="70255"/>
    <lineage>
        <taxon>Bacteria</taxon>
        <taxon>Bacillati</taxon>
        <taxon>Bacillota</taxon>
        <taxon>Bacilli</taxon>
        <taxon>Bacillales</taxon>
        <taxon>Staphylococcaceae</taxon>
        <taxon>Staphylococcus</taxon>
    </lineage>
</organism>
<keyword evidence="1" id="KW-0472">Membrane</keyword>
<protein>
    <submittedName>
        <fullName evidence="2">Peptidase</fullName>
    </submittedName>
</protein>
<accession>A0A4Q7CJR0</accession>
<comment type="caution">
    <text evidence="2">The sequence shown here is derived from an EMBL/GenBank/DDBJ whole genome shotgun (WGS) entry which is preliminary data.</text>
</comment>
<dbReference type="Proteomes" id="UP000293854">
    <property type="component" value="Unassembled WGS sequence"/>
</dbReference>
<feature type="transmembrane region" description="Helical" evidence="1">
    <location>
        <begin position="6"/>
        <end position="26"/>
    </location>
</feature>
<name>A0A4Q7CJR0_9STAP</name>